<dbReference type="EMBL" id="MCGR01000030">
    <property type="protein sequence ID" value="ORY78090.1"/>
    <property type="molecule type" value="Genomic_DNA"/>
</dbReference>
<dbReference type="Gene3D" id="1.20.1280.50">
    <property type="match status" value="1"/>
</dbReference>
<accession>A0A1Y2F2H6</accession>
<reference evidence="2 3" key="1">
    <citation type="submission" date="2016-07" db="EMBL/GenBank/DDBJ databases">
        <title>Pervasive Adenine N6-methylation of Active Genes in Fungi.</title>
        <authorList>
            <consortium name="DOE Joint Genome Institute"/>
            <person name="Mondo S.J."/>
            <person name="Dannebaum R.O."/>
            <person name="Kuo R.C."/>
            <person name="Labutti K."/>
            <person name="Haridas S."/>
            <person name="Kuo A."/>
            <person name="Salamov A."/>
            <person name="Ahrendt S.R."/>
            <person name="Lipzen A."/>
            <person name="Sullivan W."/>
            <person name="Andreopoulos W.B."/>
            <person name="Clum A."/>
            <person name="Lindquist E."/>
            <person name="Daum C."/>
            <person name="Ramamoorthy G.K."/>
            <person name="Gryganskyi A."/>
            <person name="Culley D."/>
            <person name="Magnuson J.K."/>
            <person name="James T.Y."/>
            <person name="O'Malley M.A."/>
            <person name="Stajich J.E."/>
            <person name="Spatafora J.W."/>
            <person name="Visel A."/>
            <person name="Grigoriev I.V."/>
        </authorList>
    </citation>
    <scope>NUCLEOTIDE SEQUENCE [LARGE SCALE GENOMIC DNA]</scope>
    <source>
        <strain evidence="2 3">62-1032</strain>
    </source>
</reference>
<comment type="caution">
    <text evidence="2">The sequence shown here is derived from an EMBL/GenBank/DDBJ whole genome shotgun (WGS) entry which is preliminary data.</text>
</comment>
<sequence length="359" mass="39762">MSITIHSLPNELLSQILQQTTSRDASTTGAPPPSTLLSCALVCRRWVDPSQELLHEQVHLTSRRRSEIWLQEGAKWRERVMSLENRWSGQLGREGVRELLGRCTRLERLTIELQPDQLGVLSELQGLKGLNHLHLILHRPFHRPPPPPSPHPLPFSLHSLTLTSNGGLPSSFLTSLITSSLPTLTSLNLNSYTGPRTPSFFLPFLPLCPFLLHLNLGTPNISSASFLRLCSSLLSFSCTTLYVIPALDLPPTLRSLEVKEGMMIEALATAVRTCPALVRVEVREALLSKRREAGSVFVQECRERGIEVRLKGEEEGQFIDGPTWLLHQQRPLPPLPALASPPQPSPLSSSFPPAFALAV</sequence>
<keyword evidence="3" id="KW-1185">Reference proteome</keyword>
<protein>
    <recommendedName>
        <fullName evidence="1">F-box domain-containing protein</fullName>
    </recommendedName>
</protein>
<dbReference type="Proteomes" id="UP000193467">
    <property type="component" value="Unassembled WGS sequence"/>
</dbReference>
<name>A0A1Y2F2H6_9BASI</name>
<dbReference type="InterPro" id="IPR032675">
    <property type="entry name" value="LRR_dom_sf"/>
</dbReference>
<organism evidence="2 3">
    <name type="scientific">Leucosporidium creatinivorum</name>
    <dbReference type="NCBI Taxonomy" id="106004"/>
    <lineage>
        <taxon>Eukaryota</taxon>
        <taxon>Fungi</taxon>
        <taxon>Dikarya</taxon>
        <taxon>Basidiomycota</taxon>
        <taxon>Pucciniomycotina</taxon>
        <taxon>Microbotryomycetes</taxon>
        <taxon>Leucosporidiales</taxon>
        <taxon>Leucosporidium</taxon>
    </lineage>
</organism>
<dbReference type="InterPro" id="IPR001810">
    <property type="entry name" value="F-box_dom"/>
</dbReference>
<feature type="domain" description="F-box" evidence="1">
    <location>
        <begin position="5"/>
        <end position="49"/>
    </location>
</feature>
<dbReference type="Gene3D" id="3.80.10.10">
    <property type="entry name" value="Ribonuclease Inhibitor"/>
    <property type="match status" value="1"/>
</dbReference>
<dbReference type="InParanoid" id="A0A1Y2F2H6"/>
<proteinExistence type="predicted"/>
<dbReference type="AlphaFoldDB" id="A0A1Y2F2H6"/>
<gene>
    <name evidence="2" type="ORF">BCR35DRAFT_112106</name>
</gene>
<evidence type="ECO:0000313" key="2">
    <source>
        <dbReference type="EMBL" id="ORY78090.1"/>
    </source>
</evidence>
<dbReference type="SUPFAM" id="SSF52058">
    <property type="entry name" value="L domain-like"/>
    <property type="match status" value="1"/>
</dbReference>
<evidence type="ECO:0000313" key="3">
    <source>
        <dbReference type="Proteomes" id="UP000193467"/>
    </source>
</evidence>
<evidence type="ECO:0000259" key="1">
    <source>
        <dbReference type="Pfam" id="PF12937"/>
    </source>
</evidence>
<dbReference type="Pfam" id="PF12937">
    <property type="entry name" value="F-box-like"/>
    <property type="match status" value="1"/>
</dbReference>